<accession>A0A8I2ZIH9</accession>
<protein>
    <submittedName>
        <fullName evidence="1">Uncharacterized protein</fullName>
    </submittedName>
</protein>
<comment type="caution">
    <text evidence="1">The sequence shown here is derived from an EMBL/GenBank/DDBJ whole genome shotgun (WGS) entry which is preliminary data.</text>
</comment>
<dbReference type="EMBL" id="JAEMWZ010000226">
    <property type="protein sequence ID" value="KAG7130591.1"/>
    <property type="molecule type" value="Genomic_DNA"/>
</dbReference>
<sequence>MTTTTEAASLERSVQTGAPRIITIRQPLGGTARLTSFCTLQPDVTRRLDGLSLERGVYVDHRSLSSNVVADTCAVRRTVVVCLFVHPPIQHLKGTSGTHVDTSRGGRSTQVDIKEWSKYV</sequence>
<organism evidence="1 2">
    <name type="scientific">Verticillium longisporum</name>
    <name type="common">Verticillium dahliae var. longisporum</name>
    <dbReference type="NCBI Taxonomy" id="100787"/>
    <lineage>
        <taxon>Eukaryota</taxon>
        <taxon>Fungi</taxon>
        <taxon>Dikarya</taxon>
        <taxon>Ascomycota</taxon>
        <taxon>Pezizomycotina</taxon>
        <taxon>Sordariomycetes</taxon>
        <taxon>Hypocreomycetidae</taxon>
        <taxon>Glomerellales</taxon>
        <taxon>Plectosphaerellaceae</taxon>
        <taxon>Verticillium</taxon>
    </lineage>
</organism>
<evidence type="ECO:0000313" key="2">
    <source>
        <dbReference type="Proteomes" id="UP000689129"/>
    </source>
</evidence>
<name>A0A8I2ZIH9_VERLO</name>
<dbReference type="Proteomes" id="UP000689129">
    <property type="component" value="Unassembled WGS sequence"/>
</dbReference>
<proteinExistence type="predicted"/>
<dbReference type="AlphaFoldDB" id="A0A8I2ZIH9"/>
<reference evidence="1" key="1">
    <citation type="journal article" date="2021" name="Mol. Plant Pathol.">
        <title>A 20-kb lineage-specific genomic region tames virulence in pathogenic amphidiploid Verticillium longisporum.</title>
        <authorList>
            <person name="Harting R."/>
            <person name="Starke J."/>
            <person name="Kusch H."/>
            <person name="Poggeler S."/>
            <person name="Maurus I."/>
            <person name="Schluter R."/>
            <person name="Landesfeind M."/>
            <person name="Bulla I."/>
            <person name="Nowrousian M."/>
            <person name="de Jonge R."/>
            <person name="Stahlhut G."/>
            <person name="Hoff K.J."/>
            <person name="Asshauer K.P."/>
            <person name="Thurmer A."/>
            <person name="Stanke M."/>
            <person name="Daniel R."/>
            <person name="Morgenstern B."/>
            <person name="Thomma B.P.H.J."/>
            <person name="Kronstad J.W."/>
            <person name="Braus-Stromeyer S.A."/>
            <person name="Braus G.H."/>
        </authorList>
    </citation>
    <scope>NUCLEOTIDE SEQUENCE</scope>
    <source>
        <strain evidence="1">Vl32</strain>
    </source>
</reference>
<gene>
    <name evidence="1" type="ORF">HYQ45_010594</name>
</gene>
<evidence type="ECO:0000313" key="1">
    <source>
        <dbReference type="EMBL" id="KAG7130591.1"/>
    </source>
</evidence>